<evidence type="ECO:0000313" key="3">
    <source>
        <dbReference type="Proteomes" id="UP000696294"/>
    </source>
</evidence>
<dbReference type="Proteomes" id="UP000696294">
    <property type="component" value="Unassembled WGS sequence"/>
</dbReference>
<feature type="region of interest" description="Disordered" evidence="1">
    <location>
        <begin position="79"/>
        <end position="100"/>
    </location>
</feature>
<name>A0ABX1BJ43_9ACTN</name>
<sequence length="100" mass="10173">MAELIALGRMVAVLPESVARNLGRGLAAVPLDGRRTTLLAVWREERRDRALAALVRTAAEVAMPFRTATEVAVTRSASAASAAGSAGSAGSGVVGRAVTS</sequence>
<accession>A0ABX1BJ43</accession>
<protein>
    <recommendedName>
        <fullName evidence="4">LysR substrate-binding domain-containing protein</fullName>
    </recommendedName>
</protein>
<gene>
    <name evidence="2" type="ORF">HCN51_47350</name>
</gene>
<proteinExistence type="predicted"/>
<comment type="caution">
    <text evidence="2">The sequence shown here is derived from an EMBL/GenBank/DDBJ whole genome shotgun (WGS) entry which is preliminary data.</text>
</comment>
<keyword evidence="3" id="KW-1185">Reference proteome</keyword>
<evidence type="ECO:0008006" key="4">
    <source>
        <dbReference type="Google" id="ProtNLM"/>
    </source>
</evidence>
<reference evidence="2 3" key="1">
    <citation type="submission" date="2020-03" db="EMBL/GenBank/DDBJ databases">
        <title>WGS of actinomycetes isolated from Thailand.</title>
        <authorList>
            <person name="Thawai C."/>
        </authorList>
    </citation>
    <scope>NUCLEOTIDE SEQUENCE [LARGE SCALE GENOMIC DNA]</scope>
    <source>
        <strain evidence="2 3">FMUSA5-5</strain>
    </source>
</reference>
<dbReference type="EMBL" id="JAATEP010000057">
    <property type="protein sequence ID" value="NJP96962.1"/>
    <property type="molecule type" value="Genomic_DNA"/>
</dbReference>
<evidence type="ECO:0000313" key="2">
    <source>
        <dbReference type="EMBL" id="NJP96962.1"/>
    </source>
</evidence>
<organism evidence="2 3">
    <name type="scientific">Nonomuraea composti</name>
    <dbReference type="NCBI Taxonomy" id="2720023"/>
    <lineage>
        <taxon>Bacteria</taxon>
        <taxon>Bacillati</taxon>
        <taxon>Actinomycetota</taxon>
        <taxon>Actinomycetes</taxon>
        <taxon>Streptosporangiales</taxon>
        <taxon>Streptosporangiaceae</taxon>
        <taxon>Nonomuraea</taxon>
    </lineage>
</organism>
<dbReference type="RefSeq" id="WP_168018477.1">
    <property type="nucleotide sequence ID" value="NZ_JAATEP010000057.1"/>
</dbReference>
<evidence type="ECO:0000256" key="1">
    <source>
        <dbReference type="SAM" id="MobiDB-lite"/>
    </source>
</evidence>